<evidence type="ECO:0000256" key="3">
    <source>
        <dbReference type="ARBA" id="ARBA00022968"/>
    </source>
</evidence>
<evidence type="ECO:0000256" key="5">
    <source>
        <dbReference type="ARBA" id="ARBA00023284"/>
    </source>
</evidence>
<dbReference type="InterPro" id="IPR036249">
    <property type="entry name" value="Thioredoxin-like_sf"/>
</dbReference>
<reference evidence="8" key="1">
    <citation type="submission" date="2016-10" db="EMBL/GenBank/DDBJ databases">
        <authorList>
            <person name="de Groot N.N."/>
        </authorList>
    </citation>
    <scope>NUCLEOTIDE SEQUENCE [LARGE SCALE GENOMIC DNA]</scope>
    <source>
        <strain evidence="8">10nlg</strain>
    </source>
</reference>
<protein>
    <submittedName>
        <fullName evidence="7">Peroxiredoxin</fullName>
    </submittedName>
</protein>
<dbReference type="AlphaFoldDB" id="A0A1H9P786"/>
<keyword evidence="4" id="KW-1015">Disulfide bond</keyword>
<name>A0A1H9P786_9BACI</name>
<keyword evidence="8" id="KW-1185">Reference proteome</keyword>
<proteinExistence type="predicted"/>
<dbReference type="PANTHER" id="PTHR42852">
    <property type="entry name" value="THIOL:DISULFIDE INTERCHANGE PROTEIN DSBE"/>
    <property type="match status" value="1"/>
</dbReference>
<dbReference type="NCBIfam" id="NF002854">
    <property type="entry name" value="PRK03147.1"/>
    <property type="match status" value="1"/>
</dbReference>
<evidence type="ECO:0000256" key="1">
    <source>
        <dbReference type="ARBA" id="ARBA00004196"/>
    </source>
</evidence>
<evidence type="ECO:0000256" key="4">
    <source>
        <dbReference type="ARBA" id="ARBA00023157"/>
    </source>
</evidence>
<evidence type="ECO:0000259" key="6">
    <source>
        <dbReference type="PROSITE" id="PS51352"/>
    </source>
</evidence>
<dbReference type="Pfam" id="PF00578">
    <property type="entry name" value="AhpC-TSA"/>
    <property type="match status" value="1"/>
</dbReference>
<dbReference type="GO" id="GO:0016209">
    <property type="term" value="F:antioxidant activity"/>
    <property type="evidence" value="ECO:0007669"/>
    <property type="project" value="InterPro"/>
</dbReference>
<dbReference type="Proteomes" id="UP000199318">
    <property type="component" value="Unassembled WGS sequence"/>
</dbReference>
<dbReference type="GO" id="GO:0030313">
    <property type="term" value="C:cell envelope"/>
    <property type="evidence" value="ECO:0007669"/>
    <property type="project" value="UniProtKB-SubCell"/>
</dbReference>
<keyword evidence="2" id="KW-0201">Cytochrome c-type biogenesis</keyword>
<evidence type="ECO:0000256" key="2">
    <source>
        <dbReference type="ARBA" id="ARBA00022748"/>
    </source>
</evidence>
<comment type="caution">
    <text evidence="7">The sequence shown here is derived from an EMBL/GenBank/DDBJ whole genome shotgun (WGS) entry which is preliminary data.</text>
</comment>
<dbReference type="OrthoDB" id="25753at2"/>
<dbReference type="SUPFAM" id="SSF52833">
    <property type="entry name" value="Thioredoxin-like"/>
    <property type="match status" value="1"/>
</dbReference>
<dbReference type="RefSeq" id="WP_093071579.1">
    <property type="nucleotide sequence ID" value="NZ_BJVE01000056.1"/>
</dbReference>
<dbReference type="PANTHER" id="PTHR42852:SF6">
    <property type="entry name" value="THIOL:DISULFIDE INTERCHANGE PROTEIN DSBE"/>
    <property type="match status" value="1"/>
</dbReference>
<dbReference type="InterPro" id="IPR000866">
    <property type="entry name" value="AhpC/TSA"/>
</dbReference>
<dbReference type="EMBL" id="FOGV01000001">
    <property type="protein sequence ID" value="SER44184.1"/>
    <property type="molecule type" value="Genomic_DNA"/>
</dbReference>
<dbReference type="GO" id="GO:0016491">
    <property type="term" value="F:oxidoreductase activity"/>
    <property type="evidence" value="ECO:0007669"/>
    <property type="project" value="InterPro"/>
</dbReference>
<sequence length="175" mass="20188">MKNRRFMMRLSILAVMIAAVGYTLYINFSEERGLVDAGDEAPNFAVKNLTDDEIELADYRGDGVYINFWATYCTYCRDKMGYLQDHYEDYEEEGVKVLHVNVDETTLQVERHKERFGYDFDMYIDRGMLVSNEYGVHSLPAAYLIDENGEVIERHVGAQTEQQVLSSLDRLIPGS</sequence>
<dbReference type="PROSITE" id="PS51352">
    <property type="entry name" value="THIOREDOXIN_2"/>
    <property type="match status" value="1"/>
</dbReference>
<dbReference type="CDD" id="cd02966">
    <property type="entry name" value="TlpA_like_family"/>
    <property type="match status" value="1"/>
</dbReference>
<dbReference type="Gene3D" id="3.40.30.10">
    <property type="entry name" value="Glutaredoxin"/>
    <property type="match status" value="1"/>
</dbReference>
<dbReference type="GO" id="GO:0017004">
    <property type="term" value="P:cytochrome complex assembly"/>
    <property type="evidence" value="ECO:0007669"/>
    <property type="project" value="UniProtKB-KW"/>
</dbReference>
<evidence type="ECO:0000313" key="7">
    <source>
        <dbReference type="EMBL" id="SER44184.1"/>
    </source>
</evidence>
<keyword evidence="3" id="KW-0812">Transmembrane</keyword>
<feature type="domain" description="Thioredoxin" evidence="6">
    <location>
        <begin position="35"/>
        <end position="173"/>
    </location>
</feature>
<accession>A0A1H9P786</accession>
<dbReference type="InterPro" id="IPR013766">
    <property type="entry name" value="Thioredoxin_domain"/>
</dbReference>
<comment type="subcellular location">
    <subcellularLocation>
        <location evidence="1">Cell envelope</location>
    </subcellularLocation>
</comment>
<keyword evidence="3" id="KW-0735">Signal-anchor</keyword>
<dbReference type="STRING" id="1464123.SAMN05444126_101111"/>
<gene>
    <name evidence="7" type="ORF">SAMN05444126_101111</name>
</gene>
<organism evidence="7 8">
    <name type="scientific">Salisediminibacterium halotolerans</name>
    <dbReference type="NCBI Taxonomy" id="517425"/>
    <lineage>
        <taxon>Bacteria</taxon>
        <taxon>Bacillati</taxon>
        <taxon>Bacillota</taxon>
        <taxon>Bacilli</taxon>
        <taxon>Bacillales</taxon>
        <taxon>Bacillaceae</taxon>
        <taxon>Salisediminibacterium</taxon>
    </lineage>
</organism>
<dbReference type="InterPro" id="IPR050553">
    <property type="entry name" value="Thioredoxin_ResA/DsbE_sf"/>
</dbReference>
<evidence type="ECO:0000313" key="8">
    <source>
        <dbReference type="Proteomes" id="UP000199318"/>
    </source>
</evidence>
<keyword evidence="5" id="KW-0676">Redox-active center</keyword>